<evidence type="ECO:0000256" key="1">
    <source>
        <dbReference type="SAM" id="Phobius"/>
    </source>
</evidence>
<proteinExistence type="predicted"/>
<keyword evidence="1" id="KW-1133">Transmembrane helix</keyword>
<accession>A0A2N9YCU2</accession>
<dbReference type="KEGG" id="blep:AL038_00210"/>
<feature type="transmembrane region" description="Helical" evidence="1">
    <location>
        <begin position="69"/>
        <end position="92"/>
    </location>
</feature>
<keyword evidence="3" id="KW-1185">Reference proteome</keyword>
<dbReference type="AlphaFoldDB" id="A0A2N9YCU2"/>
<gene>
    <name evidence="2" type="ORF">BLE401_05865</name>
</gene>
<evidence type="ECO:0000313" key="2">
    <source>
        <dbReference type="EMBL" id="AUI68270.1"/>
    </source>
</evidence>
<organism evidence="2 3">
    <name type="scientific">Beggiatoa leptomitoformis</name>
    <dbReference type="NCBI Taxonomy" id="288004"/>
    <lineage>
        <taxon>Bacteria</taxon>
        <taxon>Pseudomonadati</taxon>
        <taxon>Pseudomonadota</taxon>
        <taxon>Gammaproteobacteria</taxon>
        <taxon>Thiotrichales</taxon>
        <taxon>Thiotrichaceae</taxon>
        <taxon>Beggiatoa</taxon>
    </lineage>
</organism>
<evidence type="ECO:0000313" key="3">
    <source>
        <dbReference type="Proteomes" id="UP000234271"/>
    </source>
</evidence>
<keyword evidence="1" id="KW-0472">Membrane</keyword>
<dbReference type="RefSeq" id="WP_062147283.1">
    <property type="nucleotide sequence ID" value="NZ_CP012373.2"/>
</dbReference>
<dbReference type="EMBL" id="CP018889">
    <property type="protein sequence ID" value="AUI68270.1"/>
    <property type="molecule type" value="Genomic_DNA"/>
</dbReference>
<feature type="transmembrane region" description="Helical" evidence="1">
    <location>
        <begin position="31"/>
        <end position="57"/>
    </location>
</feature>
<dbReference type="Proteomes" id="UP000234271">
    <property type="component" value="Chromosome"/>
</dbReference>
<keyword evidence="1" id="KW-0812">Transmembrane</keyword>
<dbReference type="STRING" id="288004.AL038_00210"/>
<name>A0A2N9YCU2_9GAMM</name>
<protein>
    <submittedName>
        <fullName evidence="2">Uncharacterized protein</fullName>
    </submittedName>
</protein>
<sequence>MGAIFKAIHDAIADFHRNYILALMAGYKRHIAWLIAWVMLTTAIINLVLSVFSLLYVTTPSGVKMAIGLISPPNLIACISAIAAIKLILLIYRYKLAVAARMAARAAASASP</sequence>
<reference evidence="3" key="1">
    <citation type="submission" date="2016-12" db="EMBL/GenBank/DDBJ databases">
        <title>Complete Genome Sequence of Beggiatoa leptomitiformis D-401.</title>
        <authorList>
            <person name="Fomenkov A."/>
            <person name="Vincze T."/>
            <person name="Grabovich M."/>
            <person name="Anton B.P."/>
            <person name="Dubinina G."/>
            <person name="Orlova M."/>
            <person name="Belousova E."/>
            <person name="Roberts R.J."/>
        </authorList>
    </citation>
    <scope>NUCLEOTIDE SEQUENCE [LARGE SCALE GENOMIC DNA]</scope>
    <source>
        <strain evidence="3">D-401</strain>
    </source>
</reference>